<keyword evidence="10" id="KW-1185">Reference proteome</keyword>
<dbReference type="InterPro" id="IPR003838">
    <property type="entry name" value="ABC3_permease_C"/>
</dbReference>
<feature type="transmembrane region" description="Helical" evidence="6">
    <location>
        <begin position="470"/>
        <end position="496"/>
    </location>
</feature>
<evidence type="ECO:0000256" key="1">
    <source>
        <dbReference type="ARBA" id="ARBA00004651"/>
    </source>
</evidence>
<feature type="domain" description="MacB-like periplasmic core" evidence="8">
    <location>
        <begin position="100"/>
        <end position="332"/>
    </location>
</feature>
<keyword evidence="4 6" id="KW-1133">Transmembrane helix</keyword>
<organism evidence="9 10">
    <name type="scientific">Rhodocytophaga aerolata</name>
    <dbReference type="NCBI Taxonomy" id="455078"/>
    <lineage>
        <taxon>Bacteria</taxon>
        <taxon>Pseudomonadati</taxon>
        <taxon>Bacteroidota</taxon>
        <taxon>Cytophagia</taxon>
        <taxon>Cytophagales</taxon>
        <taxon>Rhodocytophagaceae</taxon>
        <taxon>Rhodocytophaga</taxon>
    </lineage>
</organism>
<keyword evidence="2" id="KW-1003">Cell membrane</keyword>
<proteinExistence type="predicted"/>
<evidence type="ECO:0000259" key="7">
    <source>
        <dbReference type="Pfam" id="PF02687"/>
    </source>
</evidence>
<feature type="transmembrane region" description="Helical" evidence="6">
    <location>
        <begin position="517"/>
        <end position="537"/>
    </location>
</feature>
<evidence type="ECO:0000256" key="5">
    <source>
        <dbReference type="ARBA" id="ARBA00023136"/>
    </source>
</evidence>
<evidence type="ECO:0000259" key="8">
    <source>
        <dbReference type="Pfam" id="PF12704"/>
    </source>
</evidence>
<keyword evidence="5 6" id="KW-0472">Membrane</keyword>
<feature type="transmembrane region" description="Helical" evidence="6">
    <location>
        <begin position="765"/>
        <end position="790"/>
    </location>
</feature>
<evidence type="ECO:0000256" key="4">
    <source>
        <dbReference type="ARBA" id="ARBA00022989"/>
    </source>
</evidence>
<sequence>MQAKHTSHPPRWATKLLEWLCPEELLEEIEGDLQELFEERVEEVGEKKARREYIRSVFGYLRPFAFSKTTNPSMKPLYLDMLRNYLTIAIRMLLRNKLRTAIHMLGLSIGISTCLALYQIISFELSFDQHIPDRERIYQVMMQVEHKEEKHTNYMVPGPTHAAIRKEITGLEQIASFYTLYGARVKVVAGHERKTFTSQHDVTFANPDVLRLLSYEWISGSAETALSAPYQVVLTEQKVQKYFGDIAPEKAIGRELIYLDSIRVMVSGVVHSREANTDFVFNDFISLSTIEQTALNKTFYFEEWGYLASASRAFVKLSPSATPEGVNRQLATLSDKYGSKENSFALQLQPFREVHFKGADLGRSGPTLANLPALYGLGMIALFILLIACINFINLETAQAIYRAKEVGIRKTLGSKRSELIWQFQSETLLITLLATLLSLAFAKGILLYFAEMIPQGVTLSVFSPATLLFLLSLLILVAFLAGFYPAIVLSGYSPIKALRKGVSSLSRQTRSAFMRKNLTVIQFALSQVFIFATLVIGGQIRHMLELDMGFDKEAIIYMHLPRQATDDGHILFTGRIGQVEGVAAASLSNSTPASNSMWTNEVHFASPAGKTPYQVQQKVGDSTYLKLYDIPILAGRNIGNKGDETLINDTFRKKLGFTHAGQALGQTLYMMDQPYTIVGVMADFHLRPLSEAILPAMYRYDFNRYMVLNVKLQTGGKTAGEVKQTLARLEALWKEQYPDEEFTYTFLDETITKFYQTEANILKMLWVATGIAILISCLGLLGLSAFTIAQRTKEIGIRKVLGASVSQIVGLLSKDFLKVILIAFVVAAPIAWLLLSRWLEDFEYRITLQWWMFVMVGGLALLAALLTVSSQSIRAALTNPAKSLRSE</sequence>
<feature type="transmembrane region" description="Helical" evidence="6">
    <location>
        <begin position="101"/>
        <end position="121"/>
    </location>
</feature>
<comment type="caution">
    <text evidence="9">The sequence shown here is derived from an EMBL/GenBank/DDBJ whole genome shotgun (WGS) entry which is preliminary data.</text>
</comment>
<feature type="domain" description="ABC3 transporter permease C-terminal" evidence="7">
    <location>
        <begin position="768"/>
        <end position="880"/>
    </location>
</feature>
<dbReference type="Pfam" id="PF02687">
    <property type="entry name" value="FtsX"/>
    <property type="match status" value="2"/>
</dbReference>
<dbReference type="InterPro" id="IPR025857">
    <property type="entry name" value="MacB_PCD"/>
</dbReference>
<evidence type="ECO:0000256" key="3">
    <source>
        <dbReference type="ARBA" id="ARBA00022692"/>
    </source>
</evidence>
<reference evidence="9" key="1">
    <citation type="submission" date="2023-07" db="EMBL/GenBank/DDBJ databases">
        <title>The genome sequence of Rhodocytophaga aerolata KACC 12507.</title>
        <authorList>
            <person name="Zhang X."/>
        </authorList>
    </citation>
    <scope>NUCLEOTIDE SEQUENCE</scope>
    <source>
        <strain evidence="9">KACC 12507</strain>
    </source>
</reference>
<comment type="subcellular location">
    <subcellularLocation>
        <location evidence="1">Cell membrane</location>
        <topology evidence="1">Multi-pass membrane protein</topology>
    </subcellularLocation>
</comment>
<dbReference type="RefSeq" id="WP_302042197.1">
    <property type="nucleotide sequence ID" value="NZ_JAUKPO010000057.1"/>
</dbReference>
<dbReference type="EMBL" id="JAUKPO010000057">
    <property type="protein sequence ID" value="MDO1451399.1"/>
    <property type="molecule type" value="Genomic_DNA"/>
</dbReference>
<keyword evidence="3 6" id="KW-0812">Transmembrane</keyword>
<evidence type="ECO:0000256" key="6">
    <source>
        <dbReference type="SAM" id="Phobius"/>
    </source>
</evidence>
<evidence type="ECO:0000256" key="2">
    <source>
        <dbReference type="ARBA" id="ARBA00022475"/>
    </source>
</evidence>
<dbReference type="PANTHER" id="PTHR30572">
    <property type="entry name" value="MEMBRANE COMPONENT OF TRANSPORTER-RELATED"/>
    <property type="match status" value="1"/>
</dbReference>
<feature type="transmembrane region" description="Helical" evidence="6">
    <location>
        <begin position="429"/>
        <end position="450"/>
    </location>
</feature>
<dbReference type="InterPro" id="IPR047699">
    <property type="entry name" value="Permease_put_prefix"/>
</dbReference>
<dbReference type="InterPro" id="IPR050250">
    <property type="entry name" value="Macrolide_Exporter_MacB"/>
</dbReference>
<feature type="domain" description="MacB-like periplasmic core" evidence="8">
    <location>
        <begin position="529"/>
        <end position="716"/>
    </location>
</feature>
<evidence type="ECO:0000313" key="10">
    <source>
        <dbReference type="Proteomes" id="UP001168528"/>
    </source>
</evidence>
<feature type="domain" description="ABC3 transporter permease C-terminal" evidence="7">
    <location>
        <begin position="379"/>
        <end position="495"/>
    </location>
</feature>
<feature type="transmembrane region" description="Helical" evidence="6">
    <location>
        <begin position="817"/>
        <end position="837"/>
    </location>
</feature>
<feature type="transmembrane region" description="Helical" evidence="6">
    <location>
        <begin position="373"/>
        <end position="395"/>
    </location>
</feature>
<dbReference type="PANTHER" id="PTHR30572:SF18">
    <property type="entry name" value="ABC-TYPE MACROLIDE FAMILY EXPORT SYSTEM PERMEASE COMPONENT 2"/>
    <property type="match status" value="1"/>
</dbReference>
<feature type="transmembrane region" description="Helical" evidence="6">
    <location>
        <begin position="849"/>
        <end position="869"/>
    </location>
</feature>
<protein>
    <submittedName>
        <fullName evidence="9">Permease prefix domain 2-containing transporter</fullName>
    </submittedName>
</protein>
<evidence type="ECO:0000313" key="9">
    <source>
        <dbReference type="EMBL" id="MDO1451399.1"/>
    </source>
</evidence>
<name>A0ABT8RHD5_9BACT</name>
<gene>
    <name evidence="9" type="ORF">Q0590_34305</name>
</gene>
<dbReference type="Pfam" id="PF12704">
    <property type="entry name" value="MacB_PCD"/>
    <property type="match status" value="2"/>
</dbReference>
<accession>A0ABT8RHD5</accession>
<dbReference type="Proteomes" id="UP001168528">
    <property type="component" value="Unassembled WGS sequence"/>
</dbReference>
<dbReference type="NCBIfam" id="NF038404">
    <property type="entry name" value="perm_prefix_2"/>
    <property type="match status" value="1"/>
</dbReference>